<dbReference type="CDD" id="cd00121">
    <property type="entry name" value="MATH"/>
    <property type="match status" value="1"/>
</dbReference>
<dbReference type="InParanoid" id="E3NB92"/>
<evidence type="ECO:0000259" key="2">
    <source>
        <dbReference type="PROSITE" id="PS50097"/>
    </source>
</evidence>
<evidence type="ECO:0000313" key="4">
    <source>
        <dbReference type="Proteomes" id="UP000008281"/>
    </source>
</evidence>
<proteinExistence type="predicted"/>
<dbReference type="SMART" id="SM00225">
    <property type="entry name" value="BTB"/>
    <property type="match status" value="1"/>
</dbReference>
<sequence>MSKEAMENEEKRIKNTLTEWTVEKFLDMRKELLDRQKDQEKSNLEMVEKLRLSDEKFEKLRAKFDKTVESLESEASSEIVEKIRLSDDKIEKLSKKFDSIQWKLNQTNKTLRPVVSSEIKKLSMEHQGKFDWIQSKLNEIDKTLKPEVPKIVEKIRLSDERIEKLSKEHEEKMNSIQLKLNKIEKTRKREVSSEIDKLSHDLQSKMDKIVEALKPETISGIEQKIRLCDERIEKLSNEQNEKFVRLDMRKEFLNKQKDLEKSNSEIVEKVRTCDERIEKVSKELQSKMDKIHETLKTEVSSEILEKIRLSNEKIEKLSKNHQEKIDSIQSKLNKIVEKLKPETISRIEQKIRLCDERIEKLSNDLQSKMDKIIETHKPEASSVVEKIRFCDEKTEKMSKEHQEKFDSIQWKLDKNFETLKPKVSSEIEKNNDPATSGKCFVLKHTFNNVSSFEDRIYCSSEDEEHFGVPWRICVGRNNGFLGFYLDNLILRNSEKKWEVEVEYEMKIVSPSSGEKKEKSRGKSCRVFKSDSYKVAYQEFIKWDELKKDFVVDDCFCAEIAVKVRKMTGIYKENLRRFDKTVEEYSDVVLIVNDEKFYVLKMYLARHSSYFESLFSGKLNDMVKSEIKLSGIDADDFQKYLEVLYGQQAIDEFTVEGILMVAVRYHTRMVIEKCENFLKKESKKTLKNKFPLSKRYNLPAFMKQCVEKIN</sequence>
<feature type="coiled-coil region" evidence="1">
    <location>
        <begin position="3"/>
        <end position="50"/>
    </location>
</feature>
<feature type="domain" description="BTB" evidence="2">
    <location>
        <begin position="585"/>
        <end position="644"/>
    </location>
</feature>
<organism evidence="4">
    <name type="scientific">Caenorhabditis remanei</name>
    <name type="common">Caenorhabditis vulgaris</name>
    <dbReference type="NCBI Taxonomy" id="31234"/>
    <lineage>
        <taxon>Eukaryota</taxon>
        <taxon>Metazoa</taxon>
        <taxon>Ecdysozoa</taxon>
        <taxon>Nematoda</taxon>
        <taxon>Chromadorea</taxon>
        <taxon>Rhabditida</taxon>
        <taxon>Rhabditina</taxon>
        <taxon>Rhabditomorpha</taxon>
        <taxon>Rhabditoidea</taxon>
        <taxon>Rhabditidae</taxon>
        <taxon>Peloderinae</taxon>
        <taxon>Caenorhabditis</taxon>
    </lineage>
</organism>
<dbReference type="OrthoDB" id="6359816at2759"/>
<dbReference type="EMBL" id="DS268583">
    <property type="protein sequence ID" value="EFO91861.1"/>
    <property type="molecule type" value="Genomic_DNA"/>
</dbReference>
<feature type="coiled-coil region" evidence="1">
    <location>
        <begin position="304"/>
        <end position="364"/>
    </location>
</feature>
<gene>
    <name evidence="3" type="ORF">CRE_08534</name>
</gene>
<dbReference type="PANTHER" id="PTHR22743:SF165">
    <property type="entry name" value="BTB AND MATH DOMAIN CONTAINING-RELATED"/>
    <property type="match status" value="1"/>
</dbReference>
<dbReference type="CDD" id="cd18186">
    <property type="entry name" value="BTB_POZ_ZBTB_KLHL-like"/>
    <property type="match status" value="1"/>
</dbReference>
<dbReference type="SUPFAM" id="SSF54695">
    <property type="entry name" value="POZ domain"/>
    <property type="match status" value="1"/>
</dbReference>
<reference evidence="3" key="1">
    <citation type="submission" date="2007-07" db="EMBL/GenBank/DDBJ databases">
        <title>PCAP assembly of the Caenorhabditis remanei genome.</title>
        <authorList>
            <consortium name="The Caenorhabditis remanei Sequencing Consortium"/>
            <person name="Wilson R.K."/>
        </authorList>
    </citation>
    <scope>NUCLEOTIDE SEQUENCE [LARGE SCALE GENOMIC DNA]</scope>
    <source>
        <strain evidence="3">PB4641</strain>
    </source>
</reference>
<dbReference type="PROSITE" id="PS50097">
    <property type="entry name" value="BTB"/>
    <property type="match status" value="1"/>
</dbReference>
<dbReference type="HOGENOM" id="CLU_389459_0_0_1"/>
<accession>E3NB92</accession>
<evidence type="ECO:0000313" key="3">
    <source>
        <dbReference type="EMBL" id="EFO91861.1"/>
    </source>
</evidence>
<name>E3NB92_CAERE</name>
<dbReference type="Pfam" id="PF00917">
    <property type="entry name" value="MATH"/>
    <property type="match status" value="1"/>
</dbReference>
<dbReference type="AlphaFoldDB" id="E3NB92"/>
<dbReference type="eggNOG" id="ENOG502TJHU">
    <property type="taxonomic scope" value="Eukaryota"/>
</dbReference>
<dbReference type="InterPro" id="IPR008974">
    <property type="entry name" value="TRAF-like"/>
</dbReference>
<dbReference type="Gene3D" id="2.60.210.10">
    <property type="entry name" value="Apoptosis, Tumor Necrosis Factor Receptor Associated Protein 2, Chain A"/>
    <property type="match status" value="1"/>
</dbReference>
<dbReference type="Gene3D" id="3.30.710.10">
    <property type="entry name" value="Potassium Channel Kv1.1, Chain A"/>
    <property type="match status" value="1"/>
</dbReference>
<dbReference type="PANTHER" id="PTHR22743">
    <property type="entry name" value="MEPRIN/TRAF-LIKE MATH FAMILY-C.ELEGANS"/>
    <property type="match status" value="1"/>
</dbReference>
<dbReference type="InterPro" id="IPR002083">
    <property type="entry name" value="MATH/TRAF_dom"/>
</dbReference>
<protein>
    <recommendedName>
        <fullName evidence="2">BTB domain-containing protein</fullName>
    </recommendedName>
</protein>
<dbReference type="InterPro" id="IPR011333">
    <property type="entry name" value="SKP1/BTB/POZ_sf"/>
</dbReference>
<dbReference type="InterPro" id="IPR052664">
    <property type="entry name" value="BTB-MATH_domain_protein"/>
</dbReference>
<dbReference type="SUPFAM" id="SSF49599">
    <property type="entry name" value="TRAF domain-like"/>
    <property type="match status" value="1"/>
</dbReference>
<dbReference type="Proteomes" id="UP000008281">
    <property type="component" value="Unassembled WGS sequence"/>
</dbReference>
<evidence type="ECO:0000256" key="1">
    <source>
        <dbReference type="SAM" id="Coils"/>
    </source>
</evidence>
<dbReference type="InterPro" id="IPR000210">
    <property type="entry name" value="BTB/POZ_dom"/>
</dbReference>
<dbReference type="Pfam" id="PF00651">
    <property type="entry name" value="BTB"/>
    <property type="match status" value="1"/>
</dbReference>
<dbReference type="SMART" id="SM00061">
    <property type="entry name" value="MATH"/>
    <property type="match status" value="1"/>
</dbReference>
<dbReference type="Gene3D" id="1.20.120.20">
    <property type="entry name" value="Apolipoprotein"/>
    <property type="match status" value="1"/>
</dbReference>
<keyword evidence="1" id="KW-0175">Coiled coil</keyword>
<dbReference type="STRING" id="31234.E3NB92"/>
<keyword evidence="4" id="KW-1185">Reference proteome</keyword>